<accession>A0A9P6CAK5</accession>
<dbReference type="Proteomes" id="UP000807353">
    <property type="component" value="Unassembled WGS sequence"/>
</dbReference>
<organism evidence="1 2">
    <name type="scientific">Collybia nuda</name>
    <dbReference type="NCBI Taxonomy" id="64659"/>
    <lineage>
        <taxon>Eukaryota</taxon>
        <taxon>Fungi</taxon>
        <taxon>Dikarya</taxon>
        <taxon>Basidiomycota</taxon>
        <taxon>Agaricomycotina</taxon>
        <taxon>Agaricomycetes</taxon>
        <taxon>Agaricomycetidae</taxon>
        <taxon>Agaricales</taxon>
        <taxon>Tricholomatineae</taxon>
        <taxon>Clitocybaceae</taxon>
        <taxon>Collybia</taxon>
    </lineage>
</organism>
<protein>
    <submittedName>
        <fullName evidence="1">Uncharacterized protein</fullName>
    </submittedName>
</protein>
<proteinExistence type="predicted"/>
<name>A0A9P6CAK5_9AGAR</name>
<reference evidence="1" key="1">
    <citation type="submission" date="2020-11" db="EMBL/GenBank/DDBJ databases">
        <authorList>
            <consortium name="DOE Joint Genome Institute"/>
            <person name="Ahrendt S."/>
            <person name="Riley R."/>
            <person name="Andreopoulos W."/>
            <person name="Labutti K."/>
            <person name="Pangilinan J."/>
            <person name="Ruiz-Duenas F.J."/>
            <person name="Barrasa J.M."/>
            <person name="Sanchez-Garcia M."/>
            <person name="Camarero S."/>
            <person name="Miyauchi S."/>
            <person name="Serrano A."/>
            <person name="Linde D."/>
            <person name="Babiker R."/>
            <person name="Drula E."/>
            <person name="Ayuso-Fernandez I."/>
            <person name="Pacheco R."/>
            <person name="Padilla G."/>
            <person name="Ferreira P."/>
            <person name="Barriuso J."/>
            <person name="Kellner H."/>
            <person name="Castanera R."/>
            <person name="Alfaro M."/>
            <person name="Ramirez L."/>
            <person name="Pisabarro A.G."/>
            <person name="Kuo A."/>
            <person name="Tritt A."/>
            <person name="Lipzen A."/>
            <person name="He G."/>
            <person name="Yan M."/>
            <person name="Ng V."/>
            <person name="Cullen D."/>
            <person name="Martin F."/>
            <person name="Rosso M.-N."/>
            <person name="Henrissat B."/>
            <person name="Hibbett D."/>
            <person name="Martinez A.T."/>
            <person name="Grigoriev I.V."/>
        </authorList>
    </citation>
    <scope>NUCLEOTIDE SEQUENCE</scope>
    <source>
        <strain evidence="1">CBS 247.69</strain>
    </source>
</reference>
<evidence type="ECO:0000313" key="1">
    <source>
        <dbReference type="EMBL" id="KAF9458541.1"/>
    </source>
</evidence>
<dbReference type="AlphaFoldDB" id="A0A9P6CAK5"/>
<evidence type="ECO:0000313" key="2">
    <source>
        <dbReference type="Proteomes" id="UP000807353"/>
    </source>
</evidence>
<keyword evidence="2" id="KW-1185">Reference proteome</keyword>
<sequence>MKAQTSPNGNLNIYRKNNIGPTTRECTLRLPPDSPRRELSLSIKTSTAGVLVEHPRTSEEAIHRIGGSQGFLTNCKLFFESGLDFSEEGPFLFDSGKQTFHEPSRLQPKTRMIPRKSNTTHATSQTVRRATRATCEKVGLKYKTRWQKKPSGFKTSFVAF</sequence>
<gene>
    <name evidence="1" type="ORF">BDZ94DRAFT_1270295</name>
</gene>
<comment type="caution">
    <text evidence="1">The sequence shown here is derived from an EMBL/GenBank/DDBJ whole genome shotgun (WGS) entry which is preliminary data.</text>
</comment>
<dbReference type="EMBL" id="MU150337">
    <property type="protein sequence ID" value="KAF9458541.1"/>
    <property type="molecule type" value="Genomic_DNA"/>
</dbReference>